<evidence type="ECO:0000313" key="2">
    <source>
        <dbReference type="EMBL" id="EKC48612.1"/>
    </source>
</evidence>
<name>K1RJ90_9ZZZZ</name>
<organism evidence="2">
    <name type="scientific">human gut metagenome</name>
    <dbReference type="NCBI Taxonomy" id="408170"/>
    <lineage>
        <taxon>unclassified sequences</taxon>
        <taxon>metagenomes</taxon>
        <taxon>organismal metagenomes</taxon>
    </lineage>
</organism>
<feature type="non-terminal residue" evidence="2">
    <location>
        <position position="1"/>
    </location>
</feature>
<dbReference type="InterPro" id="IPR007345">
    <property type="entry name" value="Polysacch_pyruvyl_Trfase"/>
</dbReference>
<dbReference type="EMBL" id="AJWZ01010388">
    <property type="protein sequence ID" value="EKC48612.1"/>
    <property type="molecule type" value="Genomic_DNA"/>
</dbReference>
<comment type="caution">
    <text evidence="2">The sequence shown here is derived from an EMBL/GenBank/DDBJ whole genome shotgun (WGS) entry which is preliminary data.</text>
</comment>
<dbReference type="Pfam" id="PF04230">
    <property type="entry name" value="PS_pyruv_trans"/>
    <property type="match status" value="1"/>
</dbReference>
<sequence>TKDDVKYRINDCIYPSPLVWLRAFIDAEMTIVDSFHGMVFSILFNKPFWVIGNEERGISRFRSLLSKFGLESRLLSVNNLDAVDLNQSIEWKRVNDILQKERFVSLVRLKESLE</sequence>
<dbReference type="AlphaFoldDB" id="K1RJ90"/>
<reference evidence="2" key="1">
    <citation type="journal article" date="2013" name="Environ. Microbiol.">
        <title>Microbiota from the distal guts of lean and obese adolescents exhibit partial functional redundancy besides clear differences in community structure.</title>
        <authorList>
            <person name="Ferrer M."/>
            <person name="Ruiz A."/>
            <person name="Lanza F."/>
            <person name="Haange S.B."/>
            <person name="Oberbach A."/>
            <person name="Till H."/>
            <person name="Bargiela R."/>
            <person name="Campoy C."/>
            <person name="Segura M.T."/>
            <person name="Richter M."/>
            <person name="von Bergen M."/>
            <person name="Seifert J."/>
            <person name="Suarez A."/>
        </authorList>
    </citation>
    <scope>NUCLEOTIDE SEQUENCE</scope>
</reference>
<proteinExistence type="predicted"/>
<gene>
    <name evidence="2" type="ORF">OBE_15088</name>
</gene>
<feature type="domain" description="Polysaccharide pyruvyl transferase" evidence="1">
    <location>
        <begin position="7"/>
        <end position="54"/>
    </location>
</feature>
<evidence type="ECO:0000259" key="1">
    <source>
        <dbReference type="Pfam" id="PF04230"/>
    </source>
</evidence>
<accession>K1RJ90</accession>
<protein>
    <recommendedName>
        <fullName evidence="1">Polysaccharide pyruvyl transferase domain-containing protein</fullName>
    </recommendedName>
</protein>